<comment type="caution">
    <text evidence="2">The sequence shown here is derived from an EMBL/GenBank/DDBJ whole genome shotgun (WGS) entry which is preliminary data.</text>
</comment>
<dbReference type="AlphaFoldDB" id="A0A9P1G6K1"/>
<organism evidence="2">
    <name type="scientific">Cladocopium goreaui</name>
    <dbReference type="NCBI Taxonomy" id="2562237"/>
    <lineage>
        <taxon>Eukaryota</taxon>
        <taxon>Sar</taxon>
        <taxon>Alveolata</taxon>
        <taxon>Dinophyceae</taxon>
        <taxon>Suessiales</taxon>
        <taxon>Symbiodiniaceae</taxon>
        <taxon>Cladocopium</taxon>
    </lineage>
</organism>
<evidence type="ECO:0000313" key="2">
    <source>
        <dbReference type="EMBL" id="CAI4001481.1"/>
    </source>
</evidence>
<protein>
    <submittedName>
        <fullName evidence="2">Uncharacterized protein</fullName>
    </submittedName>
</protein>
<dbReference type="EMBL" id="CAMXCT030002946">
    <property type="protein sequence ID" value="CAL4788793.1"/>
    <property type="molecule type" value="Genomic_DNA"/>
</dbReference>
<evidence type="ECO:0000313" key="4">
    <source>
        <dbReference type="Proteomes" id="UP001152797"/>
    </source>
</evidence>
<dbReference type="Proteomes" id="UP001152797">
    <property type="component" value="Unassembled WGS sequence"/>
</dbReference>
<keyword evidence="4" id="KW-1185">Reference proteome</keyword>
<accession>A0A9P1G6K1</accession>
<dbReference type="EMBL" id="CAMXCT020002946">
    <property type="protein sequence ID" value="CAL1154856.1"/>
    <property type="molecule type" value="Genomic_DNA"/>
</dbReference>
<sequence length="244" mass="26040">MEFTTPVRQLACLEPVVSILGIARFDLSVSLLGVSLFEPFLPSQSLSKPDAFIFILDFFHVDLPVFLHSFSCFDSSSSISNCISSDFSPFLRSVSHLDVPSSALGTTRLGPVSSLSLVALAQLGASSSLRSPARLEVMLPVMDVAFLDPSSPLRSLAQSDLAMLPLGPLHLASPPLALDRILLDSSASPRGLARPGSSSPAPEPGRMEPTLLLRPLGQYQAPIKPPKRIEAIPNHGFVGGGWWS</sequence>
<evidence type="ECO:0000256" key="1">
    <source>
        <dbReference type="SAM" id="MobiDB-lite"/>
    </source>
</evidence>
<gene>
    <name evidence="2" type="ORF">C1SCF055_LOCUS27525</name>
</gene>
<proteinExistence type="predicted"/>
<reference evidence="3 4" key="2">
    <citation type="submission" date="2024-05" db="EMBL/GenBank/DDBJ databases">
        <authorList>
            <person name="Chen Y."/>
            <person name="Shah S."/>
            <person name="Dougan E. K."/>
            <person name="Thang M."/>
            <person name="Chan C."/>
        </authorList>
    </citation>
    <scope>NUCLEOTIDE SEQUENCE [LARGE SCALE GENOMIC DNA]</scope>
</reference>
<reference evidence="2" key="1">
    <citation type="submission" date="2022-10" db="EMBL/GenBank/DDBJ databases">
        <authorList>
            <person name="Chen Y."/>
            <person name="Dougan E. K."/>
            <person name="Chan C."/>
            <person name="Rhodes N."/>
            <person name="Thang M."/>
        </authorList>
    </citation>
    <scope>NUCLEOTIDE SEQUENCE</scope>
</reference>
<feature type="region of interest" description="Disordered" evidence="1">
    <location>
        <begin position="188"/>
        <end position="209"/>
    </location>
</feature>
<dbReference type="EMBL" id="CAMXCT010002946">
    <property type="protein sequence ID" value="CAI4001481.1"/>
    <property type="molecule type" value="Genomic_DNA"/>
</dbReference>
<evidence type="ECO:0000313" key="3">
    <source>
        <dbReference type="EMBL" id="CAL4788793.1"/>
    </source>
</evidence>
<name>A0A9P1G6K1_9DINO</name>